<evidence type="ECO:0000313" key="1">
    <source>
        <dbReference type="EMBL" id="ERF60096.1"/>
    </source>
</evidence>
<dbReference type="EMBL" id="AVQI01000079">
    <property type="protein sequence ID" value="ERJ98896.1"/>
    <property type="molecule type" value="Genomic_DNA"/>
</dbReference>
<comment type="caution">
    <text evidence="1">The sequence shown here is derived from an EMBL/GenBank/DDBJ whole genome shotgun (WGS) entry which is preliminary data.</text>
</comment>
<dbReference type="STRING" id="1125725.HMPREF1325_0435"/>
<accession>U2KK84</accession>
<name>U2KK84_TRESO</name>
<dbReference type="Proteomes" id="UP000016412">
    <property type="component" value="Unassembled WGS sequence"/>
</dbReference>
<keyword evidence="4" id="KW-1185">Reference proteome</keyword>
<evidence type="ECO:0000313" key="2">
    <source>
        <dbReference type="EMBL" id="ERJ98896.1"/>
    </source>
</evidence>
<evidence type="ECO:0000313" key="3">
    <source>
        <dbReference type="Proteomes" id="UP000016412"/>
    </source>
</evidence>
<proteinExistence type="predicted"/>
<dbReference type="AlphaFoldDB" id="U2KK84"/>
<organism evidence="1 3">
    <name type="scientific">Treponema socranskii subsp. socranskii VPI DR56BR1116 = ATCC 35536</name>
    <dbReference type="NCBI Taxonomy" id="1125725"/>
    <lineage>
        <taxon>Bacteria</taxon>
        <taxon>Pseudomonadati</taxon>
        <taxon>Spirochaetota</taxon>
        <taxon>Spirochaetia</taxon>
        <taxon>Spirochaetales</taxon>
        <taxon>Treponemataceae</taxon>
        <taxon>Treponema</taxon>
    </lineage>
</organism>
<dbReference type="PATRIC" id="fig|1125725.3.peg.1960"/>
<protein>
    <submittedName>
        <fullName evidence="1">Uncharacterized protein</fullName>
    </submittedName>
</protein>
<dbReference type="Proteomes" id="UP000016646">
    <property type="component" value="Unassembled WGS sequence"/>
</dbReference>
<dbReference type="EMBL" id="AUZJ01000049">
    <property type="protein sequence ID" value="ERF60096.1"/>
    <property type="molecule type" value="Genomic_DNA"/>
</dbReference>
<sequence length="53" mass="6339">MKLSFFSIILKILLFAASIRQHSKMFRFRNIKQYKSAFSGCQIFYAKPYIISR</sequence>
<reference evidence="3 4" key="1">
    <citation type="submission" date="2013-08" db="EMBL/GenBank/DDBJ databases">
        <authorList>
            <person name="Durkin A.S."/>
            <person name="Haft D.R."/>
            <person name="McCorrison J."/>
            <person name="Torralba M."/>
            <person name="Gillis M."/>
            <person name="Haft D.H."/>
            <person name="Methe B."/>
            <person name="Sutton G."/>
            <person name="Nelson K.E."/>
        </authorList>
    </citation>
    <scope>NUCLEOTIDE SEQUENCE [LARGE SCALE GENOMIC DNA]</scope>
    <source>
        <strain evidence="2 4">ATCC 35536</strain>
        <strain evidence="1 3">VPI DR56BR1116</strain>
    </source>
</reference>
<evidence type="ECO:0000313" key="4">
    <source>
        <dbReference type="Proteomes" id="UP000016646"/>
    </source>
</evidence>
<gene>
    <name evidence="2" type="ORF">HMPREF0860_1835</name>
    <name evidence="1" type="ORF">HMPREF1325_0435</name>
</gene>